<dbReference type="SUPFAM" id="SSF54236">
    <property type="entry name" value="Ubiquitin-like"/>
    <property type="match status" value="2"/>
</dbReference>
<evidence type="ECO:0000313" key="2">
    <source>
        <dbReference type="Proteomes" id="UP000515140"/>
    </source>
</evidence>
<evidence type="ECO:0000259" key="1">
    <source>
        <dbReference type="PROSITE" id="PS50053"/>
    </source>
</evidence>
<dbReference type="Proteomes" id="UP000515140">
    <property type="component" value="Unplaced"/>
</dbReference>
<dbReference type="GO" id="GO:1901990">
    <property type="term" value="P:regulation of mitotic cell cycle phase transition"/>
    <property type="evidence" value="ECO:0007669"/>
    <property type="project" value="Ensembl"/>
</dbReference>
<proteinExistence type="predicted"/>
<dbReference type="GO" id="GO:0016567">
    <property type="term" value="P:protein ubiquitination"/>
    <property type="evidence" value="ECO:0007669"/>
    <property type="project" value="Ensembl"/>
</dbReference>
<dbReference type="InterPro" id="IPR000626">
    <property type="entry name" value="Ubiquitin-like_dom"/>
</dbReference>
<dbReference type="PROSITE" id="PS50053">
    <property type="entry name" value="UBIQUITIN_2"/>
    <property type="match status" value="2"/>
</dbReference>
<accession>A0A6P5JF66</accession>
<dbReference type="GO" id="GO:0006511">
    <property type="term" value="P:ubiquitin-dependent protein catabolic process"/>
    <property type="evidence" value="ECO:0007669"/>
    <property type="project" value="Ensembl"/>
</dbReference>
<dbReference type="GO" id="GO:0043011">
    <property type="term" value="P:myeloid dendritic cell differentiation"/>
    <property type="evidence" value="ECO:0007669"/>
    <property type="project" value="Ensembl"/>
</dbReference>
<dbReference type="GO" id="GO:0034612">
    <property type="term" value="P:response to tumor necrosis factor"/>
    <property type="evidence" value="ECO:0007669"/>
    <property type="project" value="Ensembl"/>
</dbReference>
<dbReference type="FunFam" id="3.10.20.90:FF:000234">
    <property type="entry name" value="Ubiquitin D"/>
    <property type="match status" value="1"/>
</dbReference>
<dbReference type="OMA" id="MMADYGI"/>
<feature type="domain" description="Ubiquitin-like" evidence="1">
    <location>
        <begin position="8"/>
        <end position="83"/>
    </location>
</feature>
<keyword evidence="2" id="KW-1185">Reference proteome</keyword>
<dbReference type="GeneID" id="110199291"/>
<dbReference type="InterPro" id="IPR029071">
    <property type="entry name" value="Ubiquitin-like_domsf"/>
</dbReference>
<organism evidence="2 3">
    <name type="scientific">Phascolarctos cinereus</name>
    <name type="common">Koala</name>
    <dbReference type="NCBI Taxonomy" id="38626"/>
    <lineage>
        <taxon>Eukaryota</taxon>
        <taxon>Metazoa</taxon>
        <taxon>Chordata</taxon>
        <taxon>Craniata</taxon>
        <taxon>Vertebrata</taxon>
        <taxon>Euteleostomi</taxon>
        <taxon>Mammalia</taxon>
        <taxon>Metatheria</taxon>
        <taxon>Diprotodontia</taxon>
        <taxon>Phascolarctidae</taxon>
        <taxon>Phascolarctos</taxon>
    </lineage>
</organism>
<dbReference type="CTD" id="10537"/>
<sequence length="164" mass="18427">MAPNGSCYSVNVHSSGQELMRFTAQKDDRVKKINEQISSKIKVPAENQMLLLGSKALDPEKKLSHYWFDPSTTMHLTLKVVKPSDEELEAFLMEADEGKKHPFSIRRSSSVAQVKEIIKGITSGLLKDQTVYCNGKRLEDGKTMSDYLILNINIFFLCKKCIGG</sequence>
<dbReference type="InterPro" id="IPR042969">
    <property type="entry name" value="Ubiquitin_D"/>
</dbReference>
<dbReference type="Pfam" id="PF00240">
    <property type="entry name" value="ubiquitin"/>
    <property type="match status" value="2"/>
</dbReference>
<gene>
    <name evidence="3" type="primary">UBD</name>
</gene>
<dbReference type="Gene3D" id="3.10.20.90">
    <property type="entry name" value="Phosphatidylinositol 3-kinase Catalytic Subunit, Chain A, domain 1"/>
    <property type="match status" value="2"/>
</dbReference>
<dbReference type="GO" id="GO:0005737">
    <property type="term" value="C:cytoplasm"/>
    <property type="evidence" value="ECO:0007669"/>
    <property type="project" value="Ensembl"/>
</dbReference>
<evidence type="ECO:0000313" key="3">
    <source>
        <dbReference type="RefSeq" id="XP_020829714.1"/>
    </source>
</evidence>
<reference evidence="3" key="1">
    <citation type="submission" date="2025-08" db="UniProtKB">
        <authorList>
            <consortium name="RefSeq"/>
        </authorList>
    </citation>
    <scope>IDENTIFICATION</scope>
    <source>
        <tissue evidence="3">Spleen</tissue>
    </source>
</reference>
<dbReference type="GO" id="GO:0070628">
    <property type="term" value="F:proteasome binding"/>
    <property type="evidence" value="ECO:0007669"/>
    <property type="project" value="Ensembl"/>
</dbReference>
<dbReference type="GO" id="GO:0001650">
    <property type="term" value="C:fibrillar center"/>
    <property type="evidence" value="ECO:0007669"/>
    <property type="project" value="Ensembl"/>
</dbReference>
<dbReference type="PANTHER" id="PTHR47731:SF1">
    <property type="entry name" value="UBIQUITIN D"/>
    <property type="match status" value="1"/>
</dbReference>
<dbReference type="GO" id="GO:0043065">
    <property type="term" value="P:positive regulation of apoptotic process"/>
    <property type="evidence" value="ECO:0007669"/>
    <property type="project" value="Ensembl"/>
</dbReference>
<feature type="domain" description="Ubiquitin-like" evidence="1">
    <location>
        <begin position="74"/>
        <end position="164"/>
    </location>
</feature>
<dbReference type="PANTHER" id="PTHR47731">
    <property type="entry name" value="UBIQUITIN D"/>
    <property type="match status" value="1"/>
</dbReference>
<dbReference type="RefSeq" id="XP_020829714.1">
    <property type="nucleotide sequence ID" value="XM_020974055.1"/>
</dbReference>
<name>A0A6P5JF66_PHACI</name>
<dbReference type="FunCoup" id="A0A6P5JF66">
    <property type="interactions" value="10"/>
</dbReference>
<dbReference type="GO" id="GO:0070842">
    <property type="term" value="P:aggresome assembly"/>
    <property type="evidence" value="ECO:0007669"/>
    <property type="project" value="Ensembl"/>
</dbReference>
<dbReference type="GO" id="GO:0034341">
    <property type="term" value="P:response to type II interferon"/>
    <property type="evidence" value="ECO:0007669"/>
    <property type="project" value="Ensembl"/>
</dbReference>
<dbReference type="KEGG" id="pcw:110199291"/>
<dbReference type="AlphaFoldDB" id="A0A6P5JF66"/>
<dbReference type="GO" id="GO:0043123">
    <property type="term" value="P:positive regulation of canonical NF-kappaB signal transduction"/>
    <property type="evidence" value="ECO:0007669"/>
    <property type="project" value="Ensembl"/>
</dbReference>
<protein>
    <submittedName>
        <fullName evidence="3">Ubiquitin D isoform X1</fullName>
    </submittedName>
</protein>
<dbReference type="InParanoid" id="A0A6P5JF66"/>
<dbReference type="GO" id="GO:0016235">
    <property type="term" value="C:aggresome"/>
    <property type="evidence" value="ECO:0007669"/>
    <property type="project" value="Ensembl"/>
</dbReference>
<dbReference type="GO" id="GO:0005654">
    <property type="term" value="C:nucleoplasm"/>
    <property type="evidence" value="ECO:0007669"/>
    <property type="project" value="Ensembl"/>
</dbReference>
<dbReference type="SMART" id="SM00213">
    <property type="entry name" value="UBQ"/>
    <property type="match status" value="2"/>
</dbReference>